<dbReference type="PROSITE" id="PS50943">
    <property type="entry name" value="HTH_CROC1"/>
    <property type="match status" value="1"/>
</dbReference>
<evidence type="ECO:0000256" key="1">
    <source>
        <dbReference type="ARBA" id="ARBA00003283"/>
    </source>
</evidence>
<dbReference type="AlphaFoldDB" id="A0A1M6KW71"/>
<evidence type="ECO:0000256" key="6">
    <source>
        <dbReference type="PROSITE-ProRule" id="PRU01248"/>
    </source>
</evidence>
<keyword evidence="3" id="KW-0229">DNA integration</keyword>
<dbReference type="SUPFAM" id="SSF56349">
    <property type="entry name" value="DNA breaking-rejoining enzymes"/>
    <property type="match status" value="1"/>
</dbReference>
<feature type="domain" description="Tyr recombinase" evidence="8">
    <location>
        <begin position="246"/>
        <end position="449"/>
    </location>
</feature>
<dbReference type="PANTHER" id="PTHR30349:SF91">
    <property type="entry name" value="INTA PROTEIN"/>
    <property type="match status" value="1"/>
</dbReference>
<dbReference type="Proteomes" id="UP000183975">
    <property type="component" value="Unassembled WGS sequence"/>
</dbReference>
<accession>A0A1M6KW71</accession>
<reference evidence="10 11" key="1">
    <citation type="submission" date="2016-11" db="EMBL/GenBank/DDBJ databases">
        <authorList>
            <person name="Jaros S."/>
            <person name="Januszkiewicz K."/>
            <person name="Wedrychowicz H."/>
        </authorList>
    </citation>
    <scope>NUCLEOTIDE SEQUENCE [LARGE SCALE GENOMIC DNA]</scope>
    <source>
        <strain evidence="10 11">DSM 14214</strain>
    </source>
</reference>
<evidence type="ECO:0000259" key="9">
    <source>
        <dbReference type="PROSITE" id="PS51900"/>
    </source>
</evidence>
<dbReference type="CDD" id="cd00093">
    <property type="entry name" value="HTH_XRE"/>
    <property type="match status" value="1"/>
</dbReference>
<evidence type="ECO:0000313" key="11">
    <source>
        <dbReference type="Proteomes" id="UP000183975"/>
    </source>
</evidence>
<dbReference type="SUPFAM" id="SSF47413">
    <property type="entry name" value="lambda repressor-like DNA-binding domains"/>
    <property type="match status" value="1"/>
</dbReference>
<comment type="function">
    <text evidence="1">Site-specific tyrosine recombinase, which acts by catalyzing the cutting and rejoining of the recombining DNA molecules.</text>
</comment>
<dbReference type="InterPro" id="IPR044068">
    <property type="entry name" value="CB"/>
</dbReference>
<keyword evidence="11" id="KW-1185">Reference proteome</keyword>
<dbReference type="InterPro" id="IPR013762">
    <property type="entry name" value="Integrase-like_cat_sf"/>
</dbReference>
<feature type="domain" description="HTH cro/C1-type" evidence="7">
    <location>
        <begin position="142"/>
        <end position="195"/>
    </location>
</feature>
<evidence type="ECO:0000313" key="10">
    <source>
        <dbReference type="EMBL" id="SHJ63132.1"/>
    </source>
</evidence>
<dbReference type="CDD" id="cd01189">
    <property type="entry name" value="INT_ICEBs1_C_like"/>
    <property type="match status" value="1"/>
</dbReference>
<dbReference type="InterPro" id="IPR002104">
    <property type="entry name" value="Integrase_catalytic"/>
</dbReference>
<sequence>MASIRKRGNSYQIRASAGYDIDGKQIVKVKTFRPPSGWSEKRIEKEVQRLAVEFENEISAGHYVNKSIKFADFSAFWMKEHAEKTLRLNTVRYYKRLLSRINAAIGHIRIDQLQPLHLMSFYNNLAEDGIKDKHTSTPIDDINRIRKEAGFTMAKLAAASDLSINTVANACKGQNLYTANALKICSGLNMPYEMLYKDTDPLLRLSTATIKNYHVLISSIMSTAVQWGYVVDNPCKRVSPPKVTHKPGVTLTSEETNILFQCLDNEPIKYKAAIITLVCSGLRRSELCGLKWSDLDFDSGVIVISRKLAYTSGIGLYEDEPKTESGKRALKLPSFAVSILREYRKAQAQNRLLCGDRYETNDYIFVGEEGHVMHPDALHKWFTDFLKKYDLPPITLHSLRHTNASLLIANGVDLATVSKRLGHASTAITAQIYTHAIQEADAHAAEAIDNILLRSSQTKAAK</sequence>
<proteinExistence type="inferred from homology"/>
<keyword evidence="5" id="KW-0233">DNA recombination</keyword>
<gene>
    <name evidence="10" type="ORF">SAMN02745138_00201</name>
</gene>
<dbReference type="InterPro" id="IPR004107">
    <property type="entry name" value="Integrase_SAM-like_N"/>
</dbReference>
<dbReference type="Gene3D" id="1.10.443.10">
    <property type="entry name" value="Intergrase catalytic core"/>
    <property type="match status" value="1"/>
</dbReference>
<dbReference type="Pfam" id="PF14659">
    <property type="entry name" value="Phage_int_SAM_3"/>
    <property type="match status" value="1"/>
</dbReference>
<evidence type="ECO:0000259" key="7">
    <source>
        <dbReference type="PROSITE" id="PS50943"/>
    </source>
</evidence>
<dbReference type="PROSITE" id="PS51900">
    <property type="entry name" value="CB"/>
    <property type="match status" value="1"/>
</dbReference>
<dbReference type="Gene3D" id="1.10.260.40">
    <property type="entry name" value="lambda repressor-like DNA-binding domains"/>
    <property type="match status" value="1"/>
</dbReference>
<dbReference type="GO" id="GO:0015074">
    <property type="term" value="P:DNA integration"/>
    <property type="evidence" value="ECO:0007669"/>
    <property type="project" value="UniProtKB-KW"/>
</dbReference>
<dbReference type="InterPro" id="IPR050090">
    <property type="entry name" value="Tyrosine_recombinase_XerCD"/>
</dbReference>
<evidence type="ECO:0000256" key="5">
    <source>
        <dbReference type="ARBA" id="ARBA00023172"/>
    </source>
</evidence>
<dbReference type="GO" id="GO:0006310">
    <property type="term" value="P:DNA recombination"/>
    <property type="evidence" value="ECO:0007669"/>
    <property type="project" value="UniProtKB-KW"/>
</dbReference>
<keyword evidence="4 6" id="KW-0238">DNA-binding</keyword>
<comment type="similarity">
    <text evidence="2">Belongs to the 'phage' integrase family.</text>
</comment>
<dbReference type="InterPro" id="IPR010998">
    <property type="entry name" value="Integrase_recombinase_N"/>
</dbReference>
<evidence type="ECO:0000256" key="3">
    <source>
        <dbReference type="ARBA" id="ARBA00022908"/>
    </source>
</evidence>
<feature type="domain" description="Core-binding (CB)" evidence="9">
    <location>
        <begin position="68"/>
        <end position="225"/>
    </location>
</feature>
<dbReference type="InterPro" id="IPR001387">
    <property type="entry name" value="Cro/C1-type_HTH"/>
</dbReference>
<organism evidence="10 11">
    <name type="scientific">Anaerotignum lactatifermentans DSM 14214</name>
    <dbReference type="NCBI Taxonomy" id="1121323"/>
    <lineage>
        <taxon>Bacteria</taxon>
        <taxon>Bacillati</taxon>
        <taxon>Bacillota</taxon>
        <taxon>Clostridia</taxon>
        <taxon>Lachnospirales</taxon>
        <taxon>Anaerotignaceae</taxon>
        <taxon>Anaerotignum</taxon>
    </lineage>
</organism>
<protein>
    <submittedName>
        <fullName evidence="10">Phage integrase, N-terminal SAM-like domain</fullName>
    </submittedName>
</protein>
<dbReference type="Pfam" id="PF00589">
    <property type="entry name" value="Phage_integrase"/>
    <property type="match status" value="1"/>
</dbReference>
<dbReference type="RefSeq" id="WP_072848134.1">
    <property type="nucleotide sequence ID" value="NZ_FRAH01000004.1"/>
</dbReference>
<evidence type="ECO:0000256" key="2">
    <source>
        <dbReference type="ARBA" id="ARBA00008857"/>
    </source>
</evidence>
<evidence type="ECO:0000256" key="4">
    <source>
        <dbReference type="ARBA" id="ARBA00023125"/>
    </source>
</evidence>
<dbReference type="InterPro" id="IPR011010">
    <property type="entry name" value="DNA_brk_join_enz"/>
</dbReference>
<dbReference type="EMBL" id="FRAH01000004">
    <property type="protein sequence ID" value="SHJ63132.1"/>
    <property type="molecule type" value="Genomic_DNA"/>
</dbReference>
<dbReference type="GO" id="GO:0003677">
    <property type="term" value="F:DNA binding"/>
    <property type="evidence" value="ECO:0007669"/>
    <property type="project" value="UniProtKB-UniRule"/>
</dbReference>
<name>A0A1M6KW71_9FIRM</name>
<dbReference type="Gene3D" id="1.10.150.130">
    <property type="match status" value="1"/>
</dbReference>
<dbReference type="InterPro" id="IPR010982">
    <property type="entry name" value="Lambda_DNA-bd_dom_sf"/>
</dbReference>
<dbReference type="OrthoDB" id="9803188at2"/>
<evidence type="ECO:0000259" key="8">
    <source>
        <dbReference type="PROSITE" id="PS51898"/>
    </source>
</evidence>
<dbReference type="PANTHER" id="PTHR30349">
    <property type="entry name" value="PHAGE INTEGRASE-RELATED"/>
    <property type="match status" value="1"/>
</dbReference>
<dbReference type="PROSITE" id="PS51898">
    <property type="entry name" value="TYR_RECOMBINASE"/>
    <property type="match status" value="1"/>
</dbReference>